<dbReference type="AlphaFoldDB" id="A0A1F6H2B2"/>
<dbReference type="PANTHER" id="PTHR43081:SF1">
    <property type="entry name" value="ADENYLATE CYCLASE, TERMINAL-DIFFERENTIATION SPECIFIC"/>
    <property type="match status" value="1"/>
</dbReference>
<dbReference type="EMBL" id="MFNF01000002">
    <property type="protein sequence ID" value="OGH04528.1"/>
    <property type="molecule type" value="Genomic_DNA"/>
</dbReference>
<proteinExistence type="predicted"/>
<dbReference type="CDD" id="cd07302">
    <property type="entry name" value="CHD"/>
    <property type="match status" value="1"/>
</dbReference>
<dbReference type="PROSITE" id="PS50125">
    <property type="entry name" value="GUANYLATE_CYCLASE_2"/>
    <property type="match status" value="1"/>
</dbReference>
<evidence type="ECO:0000256" key="1">
    <source>
        <dbReference type="SAM" id="Phobius"/>
    </source>
</evidence>
<feature type="domain" description="Guanylate cyclase" evidence="2">
    <location>
        <begin position="289"/>
        <end position="421"/>
    </location>
</feature>
<accession>A0A1F6H2B2</accession>
<sequence>MPLSPFEGFAHFPFPFWPRFLYNRPKTPCPQPKMNFPLFHHRVCASDAADELLVRKEVTGMKLHLGFKVALLVYLLFSELFLETHGLQDYKLSALYIVLLGVEFYFFRWLNCKKNLTAIGFFSLLVDMVLITALPFAWYHLAGGDGVSRAYLLKTSMPLVAIGLILASGFALRPLYPLLLSLGAFGVTVALYFWAAQDPRMVLSNDFEASMLGPAIHPSLYWITSFSLVLIGGVVSFFALTARNTVLEAVQLDRANQQLGRYFSPKVASAIAGSANSLLKPGGKRQKVAVMFCDLRDFTGFSENRSPEEVVAFLSDYHERMVKVIFEHGGTLDKFLGDGILATFGTPEAGESDLSRAVECGLSMKKALAELNAQRVTAGLEPVGQGIGIHYGEAIVGNIGSSERLEYTVIGDTVNQASRIESACKTLGVDFLVSQTVKDGLVDLYPFKAMGEVEVKGKLAPLSLFTFESALFAGV</sequence>
<feature type="transmembrane region" description="Helical" evidence="1">
    <location>
        <begin position="220"/>
        <end position="240"/>
    </location>
</feature>
<comment type="caution">
    <text evidence="3">The sequence shown here is derived from an EMBL/GenBank/DDBJ whole genome shotgun (WGS) entry which is preliminary data.</text>
</comment>
<gene>
    <name evidence="3" type="ORF">A2557_03045</name>
</gene>
<feature type="transmembrane region" description="Helical" evidence="1">
    <location>
        <begin position="118"/>
        <end position="139"/>
    </location>
</feature>
<evidence type="ECO:0000259" key="2">
    <source>
        <dbReference type="PROSITE" id="PS50125"/>
    </source>
</evidence>
<dbReference type="SUPFAM" id="SSF55073">
    <property type="entry name" value="Nucleotide cyclase"/>
    <property type="match status" value="1"/>
</dbReference>
<dbReference type="PANTHER" id="PTHR43081">
    <property type="entry name" value="ADENYLATE CYCLASE, TERMINAL-DIFFERENTIATION SPECIFIC-RELATED"/>
    <property type="match status" value="1"/>
</dbReference>
<dbReference type="InterPro" id="IPR029787">
    <property type="entry name" value="Nucleotide_cyclase"/>
</dbReference>
<dbReference type="InterPro" id="IPR050697">
    <property type="entry name" value="Adenylyl/Guanylyl_Cyclase_3/4"/>
</dbReference>
<evidence type="ECO:0000313" key="4">
    <source>
        <dbReference type="Proteomes" id="UP000177583"/>
    </source>
</evidence>
<organism evidence="3 4">
    <name type="scientific">Candidatus Lambdaproteobacteria bacterium RIFOXYD2_FULL_56_26</name>
    <dbReference type="NCBI Taxonomy" id="1817773"/>
    <lineage>
        <taxon>Bacteria</taxon>
        <taxon>Pseudomonadati</taxon>
        <taxon>Pseudomonadota</taxon>
        <taxon>Candidatus Lambdaproteobacteria</taxon>
    </lineage>
</organism>
<evidence type="ECO:0000313" key="3">
    <source>
        <dbReference type="EMBL" id="OGH04528.1"/>
    </source>
</evidence>
<feature type="transmembrane region" description="Helical" evidence="1">
    <location>
        <begin position="178"/>
        <end position="195"/>
    </location>
</feature>
<keyword evidence="1" id="KW-0472">Membrane</keyword>
<dbReference type="Proteomes" id="UP000177583">
    <property type="component" value="Unassembled WGS sequence"/>
</dbReference>
<dbReference type="GO" id="GO:0004016">
    <property type="term" value="F:adenylate cyclase activity"/>
    <property type="evidence" value="ECO:0007669"/>
    <property type="project" value="UniProtKB-ARBA"/>
</dbReference>
<reference evidence="3 4" key="1">
    <citation type="journal article" date="2016" name="Nat. Commun.">
        <title>Thousands of microbial genomes shed light on interconnected biogeochemical processes in an aquifer system.</title>
        <authorList>
            <person name="Anantharaman K."/>
            <person name="Brown C.T."/>
            <person name="Hug L.A."/>
            <person name="Sharon I."/>
            <person name="Castelle C.J."/>
            <person name="Probst A.J."/>
            <person name="Thomas B.C."/>
            <person name="Singh A."/>
            <person name="Wilkins M.J."/>
            <person name="Karaoz U."/>
            <person name="Brodie E.L."/>
            <person name="Williams K.H."/>
            <person name="Hubbard S.S."/>
            <person name="Banfield J.F."/>
        </authorList>
    </citation>
    <scope>NUCLEOTIDE SEQUENCE [LARGE SCALE GENOMIC DNA]</scope>
</reference>
<dbReference type="GO" id="GO:0006171">
    <property type="term" value="P:cAMP biosynthetic process"/>
    <property type="evidence" value="ECO:0007669"/>
    <property type="project" value="TreeGrafter"/>
</dbReference>
<dbReference type="GO" id="GO:0035556">
    <property type="term" value="P:intracellular signal transduction"/>
    <property type="evidence" value="ECO:0007669"/>
    <property type="project" value="InterPro"/>
</dbReference>
<dbReference type="SMART" id="SM00044">
    <property type="entry name" value="CYCc"/>
    <property type="match status" value="1"/>
</dbReference>
<feature type="transmembrane region" description="Helical" evidence="1">
    <location>
        <begin position="94"/>
        <end position="111"/>
    </location>
</feature>
<protein>
    <recommendedName>
        <fullName evidence="2">Guanylate cyclase domain-containing protein</fullName>
    </recommendedName>
</protein>
<dbReference type="Pfam" id="PF00211">
    <property type="entry name" value="Guanylate_cyc"/>
    <property type="match status" value="1"/>
</dbReference>
<name>A0A1F6H2B2_9PROT</name>
<keyword evidence="1" id="KW-0812">Transmembrane</keyword>
<keyword evidence="1" id="KW-1133">Transmembrane helix</keyword>
<dbReference type="InterPro" id="IPR001054">
    <property type="entry name" value="A/G_cyclase"/>
</dbReference>
<feature type="transmembrane region" description="Helical" evidence="1">
    <location>
        <begin position="151"/>
        <end position="171"/>
    </location>
</feature>
<dbReference type="Gene3D" id="3.30.70.1230">
    <property type="entry name" value="Nucleotide cyclase"/>
    <property type="match status" value="1"/>
</dbReference>
<feature type="transmembrane region" description="Helical" evidence="1">
    <location>
        <begin position="65"/>
        <end position="82"/>
    </location>
</feature>